<comment type="subcellular location">
    <subcellularLocation>
        <location evidence="1">Cell envelope</location>
    </subcellularLocation>
</comment>
<dbReference type="EMBL" id="FWXD01000002">
    <property type="protein sequence ID" value="SMC17724.1"/>
    <property type="molecule type" value="Genomic_DNA"/>
</dbReference>
<evidence type="ECO:0000256" key="1">
    <source>
        <dbReference type="ARBA" id="ARBA00004196"/>
    </source>
</evidence>
<feature type="domain" description="Cytochrome c" evidence="10">
    <location>
        <begin position="248"/>
        <end position="424"/>
    </location>
</feature>
<keyword evidence="12" id="KW-1185">Reference proteome</keyword>
<evidence type="ECO:0000256" key="2">
    <source>
        <dbReference type="ARBA" id="ARBA00022617"/>
    </source>
</evidence>
<dbReference type="GO" id="GO:0004130">
    <property type="term" value="F:cytochrome-c peroxidase activity"/>
    <property type="evidence" value="ECO:0007669"/>
    <property type="project" value="TreeGrafter"/>
</dbReference>
<dbReference type="PROSITE" id="PS51257">
    <property type="entry name" value="PROKAR_LIPOPROTEIN"/>
    <property type="match status" value="1"/>
</dbReference>
<dbReference type="PANTHER" id="PTHR30600">
    <property type="entry name" value="CYTOCHROME C PEROXIDASE-RELATED"/>
    <property type="match status" value="1"/>
</dbReference>
<reference evidence="11 12" key="1">
    <citation type="submission" date="2017-04" db="EMBL/GenBank/DDBJ databases">
        <authorList>
            <person name="Afonso C.L."/>
            <person name="Miller P.J."/>
            <person name="Scott M.A."/>
            <person name="Spackman E."/>
            <person name="Goraichik I."/>
            <person name="Dimitrov K.M."/>
            <person name="Suarez D.L."/>
            <person name="Swayne D.E."/>
        </authorList>
    </citation>
    <scope>NUCLEOTIDE SEQUENCE [LARGE SCALE GENOMIC DNA]</scope>
    <source>
        <strain evidence="11 12">DSM 23236</strain>
    </source>
</reference>
<evidence type="ECO:0000256" key="4">
    <source>
        <dbReference type="ARBA" id="ARBA00022729"/>
    </source>
</evidence>
<accession>A0A1W1X1E6</accession>
<dbReference type="Proteomes" id="UP000192761">
    <property type="component" value="Unassembled WGS sequence"/>
</dbReference>
<name>A0A1W1X1E6_9NEIS</name>
<feature type="chain" id="PRO_5010739061" evidence="9">
    <location>
        <begin position="33"/>
        <end position="439"/>
    </location>
</feature>
<gene>
    <name evidence="11" type="ORF">SAMN02745857_00390</name>
</gene>
<dbReference type="STRING" id="1121001.SAMN02745857_00390"/>
<dbReference type="InterPro" id="IPR036909">
    <property type="entry name" value="Cyt_c-like_dom_sf"/>
</dbReference>
<evidence type="ECO:0000256" key="3">
    <source>
        <dbReference type="ARBA" id="ARBA00022723"/>
    </source>
</evidence>
<dbReference type="InterPro" id="IPR004852">
    <property type="entry name" value="Di-haem_cyt_c_peroxidsae"/>
</dbReference>
<evidence type="ECO:0000256" key="5">
    <source>
        <dbReference type="ARBA" id="ARBA00023002"/>
    </source>
</evidence>
<dbReference type="PANTHER" id="PTHR30600:SF10">
    <property type="entry name" value="BLL6722 PROTEIN"/>
    <property type="match status" value="1"/>
</dbReference>
<evidence type="ECO:0000313" key="11">
    <source>
        <dbReference type="EMBL" id="SMC17724.1"/>
    </source>
</evidence>
<keyword evidence="6 7" id="KW-0408">Iron</keyword>
<dbReference type="Gene3D" id="1.10.760.10">
    <property type="entry name" value="Cytochrome c-like domain"/>
    <property type="match status" value="2"/>
</dbReference>
<keyword evidence="2 7" id="KW-0349">Heme</keyword>
<keyword evidence="11" id="KW-0575">Peroxidase</keyword>
<dbReference type="Pfam" id="PF03150">
    <property type="entry name" value="CCP_MauG"/>
    <property type="match status" value="1"/>
</dbReference>
<evidence type="ECO:0000256" key="6">
    <source>
        <dbReference type="ARBA" id="ARBA00023004"/>
    </source>
</evidence>
<dbReference type="PROSITE" id="PS51007">
    <property type="entry name" value="CYTC"/>
    <property type="match status" value="2"/>
</dbReference>
<dbReference type="GO" id="GO:0030313">
    <property type="term" value="C:cell envelope"/>
    <property type="evidence" value="ECO:0007669"/>
    <property type="project" value="UniProtKB-SubCell"/>
</dbReference>
<feature type="domain" description="Cytochrome c" evidence="10">
    <location>
        <begin position="64"/>
        <end position="194"/>
    </location>
</feature>
<feature type="region of interest" description="Disordered" evidence="8">
    <location>
        <begin position="136"/>
        <end position="157"/>
    </location>
</feature>
<evidence type="ECO:0000313" key="12">
    <source>
        <dbReference type="Proteomes" id="UP000192761"/>
    </source>
</evidence>
<dbReference type="GO" id="GO:0020037">
    <property type="term" value="F:heme binding"/>
    <property type="evidence" value="ECO:0007669"/>
    <property type="project" value="InterPro"/>
</dbReference>
<evidence type="ECO:0000256" key="8">
    <source>
        <dbReference type="SAM" id="MobiDB-lite"/>
    </source>
</evidence>
<protein>
    <submittedName>
        <fullName evidence="11">Cytochrome c peroxidase</fullName>
    </submittedName>
</protein>
<evidence type="ECO:0000256" key="9">
    <source>
        <dbReference type="SAM" id="SignalP"/>
    </source>
</evidence>
<sequence>MRGRFFTPAMPLRTPLLLAAALALTMALSACKGQDAQQATAASAPPSANADYAPTLKHQPTAAQLTTMGRQLFFDRTLSASGQMSCATCHDPGHAFGPAGKQDVQMGGADGKLAGTRAVPSLRYLQTVPPFSEHFFDNDGNDSEDAGPTGGRTWDGRARSAHEQARLPLLARNEMANASPADVADKIMHGPNAALFKQTFGDDIFDNKDNAFRWATMALEVFQESPADFYPYTSKYDAFLRNQVKLSAQEMHGLQLFNADDKGNCASCHISQPTADGAFPQFSDFGLIALGVPRNGKLPANADKNYFDLGLCGPERTDLKDHKEYCGLFRTPSLRNVALRQTFFHNGSFHSLEDVVRFYATRDTNPERWYPKDAHGKVIKYDDLPQPYQANVNNEAPFGRKPGDRPALTEAEIRDVVAFMKTLTDGYKVEPSKQQTAQR</sequence>
<keyword evidence="5" id="KW-0560">Oxidoreductase</keyword>
<dbReference type="GO" id="GO:0046872">
    <property type="term" value="F:metal ion binding"/>
    <property type="evidence" value="ECO:0007669"/>
    <property type="project" value="UniProtKB-KW"/>
</dbReference>
<dbReference type="SUPFAM" id="SSF46626">
    <property type="entry name" value="Cytochrome c"/>
    <property type="match status" value="2"/>
</dbReference>
<keyword evidence="4 9" id="KW-0732">Signal</keyword>
<organism evidence="11 12">
    <name type="scientific">Andreprevotia lacus DSM 23236</name>
    <dbReference type="NCBI Taxonomy" id="1121001"/>
    <lineage>
        <taxon>Bacteria</taxon>
        <taxon>Pseudomonadati</taxon>
        <taxon>Pseudomonadota</taxon>
        <taxon>Betaproteobacteria</taxon>
        <taxon>Neisseriales</taxon>
        <taxon>Chitinibacteraceae</taxon>
        <taxon>Andreprevotia</taxon>
    </lineage>
</organism>
<dbReference type="InterPro" id="IPR009056">
    <property type="entry name" value="Cyt_c-like_dom"/>
</dbReference>
<dbReference type="AlphaFoldDB" id="A0A1W1X1E6"/>
<keyword evidence="3 7" id="KW-0479">Metal-binding</keyword>
<dbReference type="RefSeq" id="WP_245804241.1">
    <property type="nucleotide sequence ID" value="NZ_FWXD01000002.1"/>
</dbReference>
<evidence type="ECO:0000259" key="10">
    <source>
        <dbReference type="PROSITE" id="PS51007"/>
    </source>
</evidence>
<dbReference type="InterPro" id="IPR051395">
    <property type="entry name" value="Cytochrome_c_Peroxidase/MauG"/>
</dbReference>
<dbReference type="GO" id="GO:0009055">
    <property type="term" value="F:electron transfer activity"/>
    <property type="evidence" value="ECO:0007669"/>
    <property type="project" value="InterPro"/>
</dbReference>
<evidence type="ECO:0000256" key="7">
    <source>
        <dbReference type="PROSITE-ProRule" id="PRU00433"/>
    </source>
</evidence>
<proteinExistence type="predicted"/>
<feature type="signal peptide" evidence="9">
    <location>
        <begin position="1"/>
        <end position="32"/>
    </location>
</feature>